<dbReference type="InterPro" id="IPR038716">
    <property type="entry name" value="P1/P2_N_sf"/>
</dbReference>
<accession>H8ZE01</accession>
<dbReference type="STRING" id="944018.H8ZE01"/>
<dbReference type="EMBL" id="JH604636">
    <property type="protein sequence ID" value="EHY65376.1"/>
    <property type="molecule type" value="Genomic_DNA"/>
</dbReference>
<protein>
    <recommendedName>
        <fullName evidence="6">60S acidic ribosomal protein P2</fullName>
    </recommendedName>
</protein>
<evidence type="ECO:0008006" key="6">
    <source>
        <dbReference type="Google" id="ProtNLM"/>
    </source>
</evidence>
<reference evidence="5" key="1">
    <citation type="submission" date="2011-03" db="EMBL/GenBank/DDBJ databases">
        <title>The Genome Sequence of Nematocida sp1 strain ERTm2.</title>
        <authorList>
            <consortium name="The Broad Institute Genome Sequencing Platform"/>
            <consortium name="The Broad Institute Genome Sequencing Center for Infectious Disease"/>
            <person name="Cuomo C."/>
            <person name="Troemel E."/>
            <person name="Young S.K."/>
            <person name="Zeng Q."/>
            <person name="Gargeya S."/>
            <person name="Fitzgerald M."/>
            <person name="Haas B."/>
            <person name="Abouelleil A."/>
            <person name="Alvarado L."/>
            <person name="Arachchi H.M."/>
            <person name="Berlin A."/>
            <person name="Brown A."/>
            <person name="Chapman S.B."/>
            <person name="Chen Z."/>
            <person name="Dunbar C."/>
            <person name="Freedman E."/>
            <person name="Gearin G."/>
            <person name="Gellesch M."/>
            <person name="Goldberg J."/>
            <person name="Griggs A."/>
            <person name="Gujja S."/>
            <person name="Heilman E.R."/>
            <person name="Heiman D."/>
            <person name="Howarth C."/>
            <person name="Larson L."/>
            <person name="Lui A."/>
            <person name="MacDonald P.J.P."/>
            <person name="Mehta T."/>
            <person name="Montmayeur A."/>
            <person name="Murphy C."/>
            <person name="Neiman D."/>
            <person name="Pearson M."/>
            <person name="Priest M."/>
            <person name="Roberts A."/>
            <person name="Saif S."/>
            <person name="Shea T."/>
            <person name="Shenoy N."/>
            <person name="Sisk P."/>
            <person name="Stolte C."/>
            <person name="Sykes S."/>
            <person name="White J."/>
            <person name="Yandava C."/>
            <person name="Wortman J."/>
            <person name="Nusbaum C."/>
            <person name="Birren B."/>
        </authorList>
    </citation>
    <scope>NUCLEOTIDE SEQUENCE</scope>
    <source>
        <strain evidence="5">ERTm2</strain>
    </source>
</reference>
<dbReference type="InterPro" id="IPR044076">
    <property type="entry name" value="Ribosomal_P2"/>
</dbReference>
<dbReference type="Proteomes" id="UP000005622">
    <property type="component" value="Unassembled WGS sequence"/>
</dbReference>
<evidence type="ECO:0000313" key="5">
    <source>
        <dbReference type="EMBL" id="EHY65376.1"/>
    </source>
</evidence>
<dbReference type="GO" id="GO:0003735">
    <property type="term" value="F:structural constituent of ribosome"/>
    <property type="evidence" value="ECO:0007669"/>
    <property type="project" value="InterPro"/>
</dbReference>
<keyword evidence="3" id="KW-0687">Ribonucleoprotein</keyword>
<dbReference type="HOGENOM" id="CLU_154745_0_0_1"/>
<sequence>MRNIDTFWKHAAFLHLSSRPPLSTQNGKNYFYLSPCIMDCLLAYRLIELASSRKPEASEIEKVIEVAGGKAAAEKVNALLKAFEGKNSDELIAKGASMLQSAAPVAASSASSAAAAETKVVEEESEEESSGDMDLFG</sequence>
<comment type="similarity">
    <text evidence="1">Belongs to the eukaryotic ribosomal protein P1/P2 family.</text>
</comment>
<evidence type="ECO:0000256" key="2">
    <source>
        <dbReference type="ARBA" id="ARBA00022980"/>
    </source>
</evidence>
<name>H8ZE01_NEMA1</name>
<dbReference type="AlphaFoldDB" id="H8ZE01"/>
<gene>
    <name evidence="5" type="ORF">NERG_01822</name>
</gene>
<dbReference type="GO" id="GO:0022625">
    <property type="term" value="C:cytosolic large ribosomal subunit"/>
    <property type="evidence" value="ECO:0007669"/>
    <property type="project" value="InterPro"/>
</dbReference>
<evidence type="ECO:0000256" key="4">
    <source>
        <dbReference type="SAM" id="MobiDB-lite"/>
    </source>
</evidence>
<dbReference type="Gene3D" id="1.10.10.1410">
    <property type="match status" value="1"/>
</dbReference>
<organism evidence="5">
    <name type="scientific">Nematocida ausubeli (strain ATCC PRA-371 / ERTm2)</name>
    <name type="common">Nematode killer fungus</name>
    <dbReference type="NCBI Taxonomy" id="1913371"/>
    <lineage>
        <taxon>Eukaryota</taxon>
        <taxon>Fungi</taxon>
        <taxon>Fungi incertae sedis</taxon>
        <taxon>Microsporidia</taxon>
        <taxon>Nematocida</taxon>
    </lineage>
</organism>
<dbReference type="PANTHER" id="PTHR21141:SF5">
    <property type="entry name" value="LARGE RIBOSOMAL SUBUNIT PROTEIN P2"/>
    <property type="match status" value="1"/>
</dbReference>
<keyword evidence="2" id="KW-0689">Ribosomal protein</keyword>
<evidence type="ECO:0000256" key="3">
    <source>
        <dbReference type="ARBA" id="ARBA00023274"/>
    </source>
</evidence>
<dbReference type="PANTHER" id="PTHR21141">
    <property type="entry name" value="60S ACIDIC RIBOSOMAL PROTEIN FAMILY MEMBER"/>
    <property type="match status" value="1"/>
</dbReference>
<feature type="region of interest" description="Disordered" evidence="4">
    <location>
        <begin position="116"/>
        <end position="137"/>
    </location>
</feature>
<proteinExistence type="inferred from homology"/>
<dbReference type="Pfam" id="PF00428">
    <property type="entry name" value="Ribosomal_60s"/>
    <property type="match status" value="1"/>
</dbReference>
<evidence type="ECO:0000256" key="1">
    <source>
        <dbReference type="ARBA" id="ARBA00005436"/>
    </source>
</evidence>
<dbReference type="GO" id="GO:0002182">
    <property type="term" value="P:cytoplasmic translational elongation"/>
    <property type="evidence" value="ECO:0007669"/>
    <property type="project" value="InterPro"/>
</dbReference>